<reference evidence="2" key="1">
    <citation type="journal article" date="2017" name="Proc. Natl. Acad. Sci. U.S.A.">
        <title>Simulation of Deepwater Horizon oil plume reveals substrate specialization within a complex community of hydrocarbon-degraders.</title>
        <authorList>
            <person name="Hu P."/>
            <person name="Dubinsky E.A."/>
            <person name="Probst A.J."/>
            <person name="Wang J."/>
            <person name="Sieber C.M.K."/>
            <person name="Tom L.M."/>
            <person name="Gardinali P."/>
            <person name="Banfield J.F."/>
            <person name="Atlas R.M."/>
            <person name="Andersen G.L."/>
        </authorList>
    </citation>
    <scope>NUCLEOTIDE SEQUENCE [LARGE SCALE GENOMIC DNA]</scope>
</reference>
<accession>A0A1Z8AK05</accession>
<dbReference type="AlphaFoldDB" id="A0A1Z8AK05"/>
<sequence length="142" mass="16628">MISKLIFVYNANSGALNSLMDSAHKIISPKTYDCKLCDLTYDVFKENELWSRFRESVTHNYPNLQLEFLHKNEFEKVYWSKWLPKYSYPIILSVSDEEQDYNDGFGTNSGMDVFLSTEEMNVIMELPELIKAIETRLNLSFS</sequence>
<protein>
    <submittedName>
        <fullName evidence="1">GTPase</fullName>
    </submittedName>
</protein>
<dbReference type="Proteomes" id="UP000196102">
    <property type="component" value="Unassembled WGS sequence"/>
</dbReference>
<evidence type="ECO:0000313" key="2">
    <source>
        <dbReference type="Proteomes" id="UP000196102"/>
    </source>
</evidence>
<dbReference type="RefSeq" id="WP_303687817.1">
    <property type="nucleotide sequence ID" value="NZ_CAJXYO010000006.1"/>
</dbReference>
<organism evidence="1 2">
    <name type="scientific">Nonlabens dokdonensis</name>
    <dbReference type="NCBI Taxonomy" id="328515"/>
    <lineage>
        <taxon>Bacteria</taxon>
        <taxon>Pseudomonadati</taxon>
        <taxon>Bacteroidota</taxon>
        <taxon>Flavobacteriia</taxon>
        <taxon>Flavobacteriales</taxon>
        <taxon>Flavobacteriaceae</taxon>
        <taxon>Nonlabens</taxon>
    </lineage>
</organism>
<comment type="caution">
    <text evidence="1">The sequence shown here is derived from an EMBL/GenBank/DDBJ whole genome shotgun (WGS) entry which is preliminary data.</text>
</comment>
<name>A0A1Z8AK05_9FLAO</name>
<evidence type="ECO:0000313" key="1">
    <source>
        <dbReference type="EMBL" id="OUS10653.1"/>
    </source>
</evidence>
<gene>
    <name evidence="1" type="ORF">A9Q93_12665</name>
</gene>
<proteinExistence type="predicted"/>
<dbReference type="EMBL" id="MAAX01000193">
    <property type="protein sequence ID" value="OUS10653.1"/>
    <property type="molecule type" value="Genomic_DNA"/>
</dbReference>